<accession>A0A8H6I9X1</accession>
<dbReference type="AlphaFoldDB" id="A0A8H6I9X1"/>
<name>A0A8H6I9X1_9AGAR</name>
<keyword evidence="3" id="KW-1185">Reference proteome</keyword>
<gene>
    <name evidence="2" type="ORF">DFP72DRAFT_1062954</name>
</gene>
<feature type="region of interest" description="Disordered" evidence="1">
    <location>
        <begin position="176"/>
        <end position="195"/>
    </location>
</feature>
<sequence length="289" mass="32760">MAEQSDKENKDFVFKLPRELLIIILKAYQSSVKGQLRLMPAHLARWTRKALMPMSELAIYSGNLSNFPQDTGYPRFAVCTDSAEEFLKDMEAFNLTFDCPIAVFGNIRHTSFDTPSSNSQYRNTARILRCFQPATLTVITPEGVPSILYKLLVQSSPTITSLELFVGKGGHVGIETEDEEEMEESHWEGASGDEDDRELVPRLNISSDRKFMKALAHFLNLQTLSIRTCWALFPPYDTNADIQFVQTLSLSSPSLQHVYLAYVQVVRFFAANCTRRMRQAAALLQRFGQ</sequence>
<comment type="caution">
    <text evidence="2">The sequence shown here is derived from an EMBL/GenBank/DDBJ whole genome shotgun (WGS) entry which is preliminary data.</text>
</comment>
<organism evidence="2 3">
    <name type="scientific">Ephemerocybe angulata</name>
    <dbReference type="NCBI Taxonomy" id="980116"/>
    <lineage>
        <taxon>Eukaryota</taxon>
        <taxon>Fungi</taxon>
        <taxon>Dikarya</taxon>
        <taxon>Basidiomycota</taxon>
        <taxon>Agaricomycotina</taxon>
        <taxon>Agaricomycetes</taxon>
        <taxon>Agaricomycetidae</taxon>
        <taxon>Agaricales</taxon>
        <taxon>Agaricineae</taxon>
        <taxon>Psathyrellaceae</taxon>
        <taxon>Ephemerocybe</taxon>
    </lineage>
</organism>
<evidence type="ECO:0000256" key="1">
    <source>
        <dbReference type="SAM" id="MobiDB-lite"/>
    </source>
</evidence>
<dbReference type="Proteomes" id="UP000521943">
    <property type="component" value="Unassembled WGS sequence"/>
</dbReference>
<evidence type="ECO:0000313" key="3">
    <source>
        <dbReference type="Proteomes" id="UP000521943"/>
    </source>
</evidence>
<evidence type="ECO:0000313" key="2">
    <source>
        <dbReference type="EMBL" id="KAF6760574.1"/>
    </source>
</evidence>
<dbReference type="EMBL" id="JACGCI010000012">
    <property type="protein sequence ID" value="KAF6760574.1"/>
    <property type="molecule type" value="Genomic_DNA"/>
</dbReference>
<reference evidence="2 3" key="1">
    <citation type="submission" date="2020-07" db="EMBL/GenBank/DDBJ databases">
        <title>Comparative genomics of pyrophilous fungi reveals a link between fire events and developmental genes.</title>
        <authorList>
            <consortium name="DOE Joint Genome Institute"/>
            <person name="Steindorff A.S."/>
            <person name="Carver A."/>
            <person name="Calhoun S."/>
            <person name="Stillman K."/>
            <person name="Liu H."/>
            <person name="Lipzen A."/>
            <person name="Pangilinan J."/>
            <person name="Labutti K."/>
            <person name="Bruns T.D."/>
            <person name="Grigoriev I.V."/>
        </authorList>
    </citation>
    <scope>NUCLEOTIDE SEQUENCE [LARGE SCALE GENOMIC DNA]</scope>
    <source>
        <strain evidence="2 3">CBS 144469</strain>
    </source>
</reference>
<protein>
    <submittedName>
        <fullName evidence="2">Uncharacterized protein</fullName>
    </submittedName>
</protein>
<proteinExistence type="predicted"/>